<dbReference type="PANTHER" id="PTHR43814">
    <property type="entry name" value="ARGININOSUCCINATE LYASE"/>
    <property type="match status" value="1"/>
</dbReference>
<keyword evidence="9" id="KW-1185">Reference proteome</keyword>
<keyword evidence="5" id="KW-0963">Cytoplasm</keyword>
<dbReference type="Pfam" id="PF00206">
    <property type="entry name" value="Lyase_1"/>
    <property type="match status" value="1"/>
</dbReference>
<dbReference type="InterPro" id="IPR029419">
    <property type="entry name" value="Arg_succ_lyase_C"/>
</dbReference>
<dbReference type="GO" id="GO:0004056">
    <property type="term" value="F:argininosuccinate lyase activity"/>
    <property type="evidence" value="ECO:0007669"/>
    <property type="project" value="UniProtKB-UniRule"/>
</dbReference>
<dbReference type="Pfam" id="PF14698">
    <property type="entry name" value="ASL_C2"/>
    <property type="match status" value="1"/>
</dbReference>
<dbReference type="Gene3D" id="1.10.40.30">
    <property type="entry name" value="Fumarase/aspartase (C-terminal domain)"/>
    <property type="match status" value="1"/>
</dbReference>
<dbReference type="Gene3D" id="1.10.275.10">
    <property type="entry name" value="Fumarase/aspartase (N-terminal domain)"/>
    <property type="match status" value="1"/>
</dbReference>
<feature type="domain" description="Argininosuccinate lyase C-terminal" evidence="7">
    <location>
        <begin position="364"/>
        <end position="431"/>
    </location>
</feature>
<dbReference type="Proteomes" id="UP000317093">
    <property type="component" value="Chromosome"/>
</dbReference>
<dbReference type="PRINTS" id="PR00149">
    <property type="entry name" value="FUMRATELYASE"/>
</dbReference>
<dbReference type="FunFam" id="1.10.275.10:FF:000002">
    <property type="entry name" value="Argininosuccinate lyase"/>
    <property type="match status" value="1"/>
</dbReference>
<dbReference type="AlphaFoldDB" id="A0A518AYI5"/>
<comment type="catalytic activity">
    <reaction evidence="1 5">
        <text>2-(N(omega)-L-arginino)succinate = fumarate + L-arginine</text>
        <dbReference type="Rhea" id="RHEA:24020"/>
        <dbReference type="ChEBI" id="CHEBI:29806"/>
        <dbReference type="ChEBI" id="CHEBI:32682"/>
        <dbReference type="ChEBI" id="CHEBI:57472"/>
        <dbReference type="EC" id="4.3.2.1"/>
    </reaction>
</comment>
<evidence type="ECO:0000256" key="3">
    <source>
        <dbReference type="ARBA" id="ARBA00012338"/>
    </source>
</evidence>
<gene>
    <name evidence="5" type="primary">argH</name>
    <name evidence="8" type="ORF">Pan216_06200</name>
</gene>
<evidence type="ECO:0000256" key="5">
    <source>
        <dbReference type="HAMAP-Rule" id="MF_00006"/>
    </source>
</evidence>
<dbReference type="InterPro" id="IPR009049">
    <property type="entry name" value="Argininosuccinate_lyase"/>
</dbReference>
<keyword evidence="5 8" id="KW-0456">Lyase</keyword>
<dbReference type="CDD" id="cd01359">
    <property type="entry name" value="Argininosuccinate_lyase"/>
    <property type="match status" value="1"/>
</dbReference>
<dbReference type="SUPFAM" id="SSF48557">
    <property type="entry name" value="L-aspartase-like"/>
    <property type="match status" value="1"/>
</dbReference>
<evidence type="ECO:0000313" key="9">
    <source>
        <dbReference type="Proteomes" id="UP000317093"/>
    </source>
</evidence>
<sequence>MGKAWSGRLPEGTDRRVEQFTESISFDHRLYREDIEGSRAHASMLAHVGIITSEEADQLDKTLVTIRDEIEKGDFTYDISLEDIHMHIERRLIELVGDTGRKLHTARSRNDQVATDLKLWVRKHLDLLDSRLEAVQRAFVTTGFRYKDVIVPAYTHLQRAQPVLVAHALLAYVEKLQRDRDRARDCRARLNTLPLGAAALAGTTLPIDRQFVAEALGFDGVAANSIDVSSDRDFAIETVFVLTMVAEHLSSWAEEWIIWATTEFDVLTLPDAFCTGSSIMPHKKNPDILELIRGKSARVIGDLQSLLVLVKALPLAYNRDLQEDKPPLFDAMETVLACLELAEPLIAETTLNRESIAERLPEGFLDATTLMEQLIKVGVPMRSAHEAVGGLVREAIERQCTLAELDLELFEALAPGKGNDVKSSLGVERALAAFQSEGSTAPERVEKQLRIWGKRLGLELS</sequence>
<keyword evidence="4 5" id="KW-0055">Arginine biosynthesis</keyword>
<organism evidence="8 9">
    <name type="scientific">Kolteria novifilia</name>
    <dbReference type="NCBI Taxonomy" id="2527975"/>
    <lineage>
        <taxon>Bacteria</taxon>
        <taxon>Pseudomonadati</taxon>
        <taxon>Planctomycetota</taxon>
        <taxon>Planctomycetia</taxon>
        <taxon>Kolteriales</taxon>
        <taxon>Kolteriaceae</taxon>
        <taxon>Kolteria</taxon>
    </lineage>
</organism>
<name>A0A518AYI5_9BACT</name>
<evidence type="ECO:0000313" key="8">
    <source>
        <dbReference type="EMBL" id="QDU59787.1"/>
    </source>
</evidence>
<dbReference type="OrthoDB" id="9769623at2"/>
<dbReference type="InterPro" id="IPR000362">
    <property type="entry name" value="Fumarate_lyase_fam"/>
</dbReference>
<comment type="pathway">
    <text evidence="2 5">Amino-acid biosynthesis; L-arginine biosynthesis; L-arginine from L-ornithine and carbamoyl phosphate: step 3/3.</text>
</comment>
<dbReference type="InterPro" id="IPR024083">
    <property type="entry name" value="Fumarase/histidase_N"/>
</dbReference>
<dbReference type="GO" id="GO:0042450">
    <property type="term" value="P:L-arginine biosynthetic process via ornithine"/>
    <property type="evidence" value="ECO:0007669"/>
    <property type="project" value="UniProtKB-UniRule"/>
</dbReference>
<dbReference type="RefSeq" id="WP_145254623.1">
    <property type="nucleotide sequence ID" value="NZ_CP036279.1"/>
</dbReference>
<dbReference type="EC" id="4.3.2.1" evidence="3 5"/>
<dbReference type="InterPro" id="IPR022761">
    <property type="entry name" value="Fumarate_lyase_N"/>
</dbReference>
<comment type="similarity">
    <text evidence="5">Belongs to the lyase 1 family. Argininosuccinate lyase subfamily.</text>
</comment>
<evidence type="ECO:0000256" key="4">
    <source>
        <dbReference type="ARBA" id="ARBA00022571"/>
    </source>
</evidence>
<dbReference type="Gene3D" id="1.20.200.10">
    <property type="entry name" value="Fumarase/aspartase (Central domain)"/>
    <property type="match status" value="1"/>
</dbReference>
<keyword evidence="5" id="KW-0028">Amino-acid biosynthesis</keyword>
<reference evidence="8 9" key="1">
    <citation type="submission" date="2019-02" db="EMBL/GenBank/DDBJ databases">
        <title>Deep-cultivation of Planctomycetes and their phenomic and genomic characterization uncovers novel biology.</title>
        <authorList>
            <person name="Wiegand S."/>
            <person name="Jogler M."/>
            <person name="Boedeker C."/>
            <person name="Pinto D."/>
            <person name="Vollmers J."/>
            <person name="Rivas-Marin E."/>
            <person name="Kohn T."/>
            <person name="Peeters S.H."/>
            <person name="Heuer A."/>
            <person name="Rast P."/>
            <person name="Oberbeckmann S."/>
            <person name="Bunk B."/>
            <person name="Jeske O."/>
            <person name="Meyerdierks A."/>
            <person name="Storesund J.E."/>
            <person name="Kallscheuer N."/>
            <person name="Luecker S."/>
            <person name="Lage O.M."/>
            <person name="Pohl T."/>
            <person name="Merkel B.J."/>
            <person name="Hornburger P."/>
            <person name="Mueller R.-W."/>
            <person name="Bruemmer F."/>
            <person name="Labrenz M."/>
            <person name="Spormann A.M."/>
            <person name="Op den Camp H."/>
            <person name="Overmann J."/>
            <person name="Amann R."/>
            <person name="Jetten M.S.M."/>
            <person name="Mascher T."/>
            <person name="Medema M.H."/>
            <person name="Devos D.P."/>
            <person name="Kaster A.-K."/>
            <person name="Ovreas L."/>
            <person name="Rohde M."/>
            <person name="Galperin M.Y."/>
            <person name="Jogler C."/>
        </authorList>
    </citation>
    <scope>NUCLEOTIDE SEQUENCE [LARGE SCALE GENOMIC DNA]</scope>
    <source>
        <strain evidence="8 9">Pan216</strain>
    </source>
</reference>
<dbReference type="InterPro" id="IPR008948">
    <property type="entry name" value="L-Aspartase-like"/>
</dbReference>
<dbReference type="InterPro" id="IPR020557">
    <property type="entry name" value="Fumarate_lyase_CS"/>
</dbReference>
<dbReference type="PRINTS" id="PR00145">
    <property type="entry name" value="ARGSUCLYASE"/>
</dbReference>
<accession>A0A518AYI5</accession>
<dbReference type="GO" id="GO:0005829">
    <property type="term" value="C:cytosol"/>
    <property type="evidence" value="ECO:0007669"/>
    <property type="project" value="TreeGrafter"/>
</dbReference>
<dbReference type="HAMAP" id="MF_00006">
    <property type="entry name" value="Arg_succ_lyase"/>
    <property type="match status" value="1"/>
</dbReference>
<dbReference type="PROSITE" id="PS00163">
    <property type="entry name" value="FUMARATE_LYASES"/>
    <property type="match status" value="1"/>
</dbReference>
<evidence type="ECO:0000256" key="2">
    <source>
        <dbReference type="ARBA" id="ARBA00004941"/>
    </source>
</evidence>
<evidence type="ECO:0000256" key="1">
    <source>
        <dbReference type="ARBA" id="ARBA00000985"/>
    </source>
</evidence>
<dbReference type="FunFam" id="1.20.200.10:FF:000015">
    <property type="entry name" value="argininosuccinate lyase isoform X2"/>
    <property type="match status" value="1"/>
</dbReference>
<dbReference type="NCBIfam" id="TIGR00838">
    <property type="entry name" value="argH"/>
    <property type="match status" value="1"/>
</dbReference>
<comment type="subcellular location">
    <subcellularLocation>
        <location evidence="5">Cytoplasm</location>
    </subcellularLocation>
</comment>
<feature type="domain" description="Fumarate lyase N-terminal" evidence="6">
    <location>
        <begin position="8"/>
        <end position="301"/>
    </location>
</feature>
<dbReference type="KEGG" id="knv:Pan216_06200"/>
<dbReference type="PANTHER" id="PTHR43814:SF1">
    <property type="entry name" value="ARGININOSUCCINATE LYASE"/>
    <property type="match status" value="1"/>
</dbReference>
<evidence type="ECO:0000259" key="7">
    <source>
        <dbReference type="Pfam" id="PF14698"/>
    </source>
</evidence>
<proteinExistence type="inferred from homology"/>
<dbReference type="UniPathway" id="UPA00068">
    <property type="reaction ID" value="UER00114"/>
</dbReference>
<protein>
    <recommendedName>
        <fullName evidence="3 5">Argininosuccinate lyase</fullName>
        <shortName evidence="5">ASAL</shortName>
        <ecNumber evidence="3 5">4.3.2.1</ecNumber>
    </recommendedName>
    <alternativeName>
        <fullName evidence="5">Arginosuccinase</fullName>
    </alternativeName>
</protein>
<evidence type="ECO:0000259" key="6">
    <source>
        <dbReference type="Pfam" id="PF00206"/>
    </source>
</evidence>
<dbReference type="EMBL" id="CP036279">
    <property type="protein sequence ID" value="QDU59787.1"/>
    <property type="molecule type" value="Genomic_DNA"/>
</dbReference>